<dbReference type="InterPro" id="IPR056436">
    <property type="entry name" value="Znf-C2H2_ZIC1-5/GLI1-3-like"/>
</dbReference>
<dbReference type="Proteomes" id="UP001558613">
    <property type="component" value="Unassembled WGS sequence"/>
</dbReference>
<dbReference type="PANTHER" id="PTHR45718">
    <property type="entry name" value="TRANSCRIPTIONAL ACTIVATOR CUBITUS INTERRUPTUS"/>
    <property type="match status" value="1"/>
</dbReference>
<feature type="domain" description="C2H2-type" evidence="12">
    <location>
        <begin position="421"/>
        <end position="445"/>
    </location>
</feature>
<feature type="compositionally biased region" description="Acidic residues" evidence="10">
    <location>
        <begin position="558"/>
        <end position="569"/>
    </location>
</feature>
<feature type="chain" id="PRO_5045595186" description="C2H2-type domain-containing protein" evidence="11">
    <location>
        <begin position="24"/>
        <end position="597"/>
    </location>
</feature>
<evidence type="ECO:0000256" key="3">
    <source>
        <dbReference type="ARBA" id="ARBA00022723"/>
    </source>
</evidence>
<comment type="subcellular location">
    <subcellularLocation>
        <location evidence="1">Nucleus</location>
    </subcellularLocation>
</comment>
<reference evidence="13 14" key="1">
    <citation type="submission" date="2023-09" db="EMBL/GenBank/DDBJ databases">
        <authorList>
            <person name="Wang M."/>
        </authorList>
    </citation>
    <scope>NUCLEOTIDE SEQUENCE [LARGE SCALE GENOMIC DNA]</scope>
    <source>
        <strain evidence="13">GT-2023</strain>
        <tissue evidence="13">Liver</tissue>
    </source>
</reference>
<evidence type="ECO:0000256" key="6">
    <source>
        <dbReference type="ARBA" id="ARBA00022833"/>
    </source>
</evidence>
<keyword evidence="14" id="KW-1185">Reference proteome</keyword>
<keyword evidence="6" id="KW-0862">Zinc</keyword>
<evidence type="ECO:0000256" key="1">
    <source>
        <dbReference type="ARBA" id="ARBA00004123"/>
    </source>
</evidence>
<name>A0ABR3LFN2_9TELE</name>
<keyword evidence="4" id="KW-0677">Repeat</keyword>
<feature type="compositionally biased region" description="Basic and acidic residues" evidence="10">
    <location>
        <begin position="196"/>
        <end position="206"/>
    </location>
</feature>
<evidence type="ECO:0000256" key="7">
    <source>
        <dbReference type="ARBA" id="ARBA00023125"/>
    </source>
</evidence>
<organism evidence="13 14">
    <name type="scientific">Cirrhinus molitorella</name>
    <name type="common">mud carp</name>
    <dbReference type="NCBI Taxonomy" id="172907"/>
    <lineage>
        <taxon>Eukaryota</taxon>
        <taxon>Metazoa</taxon>
        <taxon>Chordata</taxon>
        <taxon>Craniata</taxon>
        <taxon>Vertebrata</taxon>
        <taxon>Euteleostomi</taxon>
        <taxon>Actinopterygii</taxon>
        <taxon>Neopterygii</taxon>
        <taxon>Teleostei</taxon>
        <taxon>Ostariophysi</taxon>
        <taxon>Cypriniformes</taxon>
        <taxon>Cyprinidae</taxon>
        <taxon>Labeoninae</taxon>
        <taxon>Labeonini</taxon>
        <taxon>Cirrhinus</taxon>
    </lineage>
</organism>
<feature type="domain" description="C2H2-type" evidence="12">
    <location>
        <begin position="363"/>
        <end position="390"/>
    </location>
</feature>
<feature type="domain" description="C2H2-type" evidence="12">
    <location>
        <begin position="391"/>
        <end position="420"/>
    </location>
</feature>
<dbReference type="PANTHER" id="PTHR45718:SF8">
    <property type="entry name" value="GLIS FAMILY ZINC FINGER 2"/>
    <property type="match status" value="1"/>
</dbReference>
<keyword evidence="7" id="KW-0238">DNA-binding</keyword>
<evidence type="ECO:0000256" key="9">
    <source>
        <dbReference type="PROSITE-ProRule" id="PRU00042"/>
    </source>
</evidence>
<dbReference type="Gene3D" id="3.30.160.60">
    <property type="entry name" value="Classic Zinc Finger"/>
    <property type="match status" value="5"/>
</dbReference>
<feature type="domain" description="C2H2-type" evidence="12">
    <location>
        <begin position="330"/>
        <end position="362"/>
    </location>
</feature>
<feature type="region of interest" description="Disordered" evidence="10">
    <location>
        <begin position="453"/>
        <end position="474"/>
    </location>
</feature>
<dbReference type="InterPro" id="IPR043359">
    <property type="entry name" value="GLI-like"/>
</dbReference>
<proteinExistence type="inferred from homology"/>
<dbReference type="InterPro" id="IPR013087">
    <property type="entry name" value="Znf_C2H2_type"/>
</dbReference>
<sequence length="597" mass="65784">MWAFAVSSSVSVVVMAVLWEVLGATPSPVLMQQTATLTEGLRNGMRDRLWMNVWLREYAYECFSASRDRSPRLPLRSTSLEKLHTIAVLGPQLTIRREREKERRRNGNFRGGEAVLTLSCCQTQGVESEGAMKKEKERGSNVALIAFCGWIKAMLSLDEPLDLKIPSGRDRTLRTSICAPLHYSRARISRALHKPKSPDTADKDMSDSSSSTVVDLSLSPSSSPSPPSPIDSGASWSPPAPLLASESESTMYHEDSASPPPGFQFFLPIGAEGPLRLPSSMLIGQHSPEPSNDEQLACRWLKCHLLFESLQDLVDHVNDSHVKPEKNSGYCCHWEGCARKGRGFNARYKMLIHIRTHTNEKPHHCPTCHKSFSRLENLKIHTRSHTGEKPYICPYEGCNKRYSNSSDRFKHTRTHYVDKPYCCKMVGCLKRYTDPSSLRKHIKAHGHAVVQERAASPRTNRLESDGASSVDGRRMDRSYPGATRFILPGAATSLFGAHAFAGPLSGHPLDLSRLSPLLGAGPVLYPSSGALGLGKVPILHPLLLPPFGLGGGPVERAGEEDDYVDDEDEGRMGAGRGPHSWVVIPPGMLFLKQVATT</sequence>
<comment type="caution">
    <text evidence="13">The sequence shown here is derived from an EMBL/GenBank/DDBJ whole genome shotgun (WGS) entry which is preliminary data.</text>
</comment>
<evidence type="ECO:0000256" key="8">
    <source>
        <dbReference type="ARBA" id="ARBA00023242"/>
    </source>
</evidence>
<evidence type="ECO:0000313" key="13">
    <source>
        <dbReference type="EMBL" id="KAL1251155.1"/>
    </source>
</evidence>
<keyword evidence="11" id="KW-0732">Signal</keyword>
<evidence type="ECO:0000259" key="12">
    <source>
        <dbReference type="PROSITE" id="PS50157"/>
    </source>
</evidence>
<gene>
    <name evidence="13" type="ORF">QQF64_018951</name>
</gene>
<evidence type="ECO:0000313" key="14">
    <source>
        <dbReference type="Proteomes" id="UP001558613"/>
    </source>
</evidence>
<keyword evidence="3" id="KW-0479">Metal-binding</keyword>
<feature type="region of interest" description="Disordered" evidence="10">
    <location>
        <begin position="189"/>
        <end position="257"/>
    </location>
</feature>
<dbReference type="PROSITE" id="PS50157">
    <property type="entry name" value="ZINC_FINGER_C2H2_2"/>
    <property type="match status" value="4"/>
</dbReference>
<evidence type="ECO:0000256" key="4">
    <source>
        <dbReference type="ARBA" id="ARBA00022737"/>
    </source>
</evidence>
<dbReference type="Pfam" id="PF00096">
    <property type="entry name" value="zf-C2H2"/>
    <property type="match status" value="2"/>
</dbReference>
<feature type="region of interest" description="Disordered" evidence="10">
    <location>
        <begin position="554"/>
        <end position="577"/>
    </location>
</feature>
<keyword evidence="5 9" id="KW-0863">Zinc-finger</keyword>
<dbReference type="Pfam" id="PF23561">
    <property type="entry name" value="zf-C2H2_15"/>
    <property type="match status" value="1"/>
</dbReference>
<dbReference type="EMBL" id="JAYMGO010000022">
    <property type="protein sequence ID" value="KAL1251155.1"/>
    <property type="molecule type" value="Genomic_DNA"/>
</dbReference>
<dbReference type="PROSITE" id="PS00028">
    <property type="entry name" value="ZINC_FINGER_C2H2_1"/>
    <property type="match status" value="3"/>
</dbReference>
<keyword evidence="8" id="KW-0539">Nucleus</keyword>
<accession>A0ABR3LFN2</accession>
<protein>
    <recommendedName>
        <fullName evidence="12">C2H2-type domain-containing protein</fullName>
    </recommendedName>
</protein>
<dbReference type="InterPro" id="IPR036236">
    <property type="entry name" value="Znf_C2H2_sf"/>
</dbReference>
<feature type="compositionally biased region" description="Low complexity" evidence="10">
    <location>
        <begin position="207"/>
        <end position="222"/>
    </location>
</feature>
<evidence type="ECO:0000256" key="11">
    <source>
        <dbReference type="SAM" id="SignalP"/>
    </source>
</evidence>
<evidence type="ECO:0000256" key="10">
    <source>
        <dbReference type="SAM" id="MobiDB-lite"/>
    </source>
</evidence>
<evidence type="ECO:0000256" key="5">
    <source>
        <dbReference type="ARBA" id="ARBA00022771"/>
    </source>
</evidence>
<dbReference type="SMART" id="SM00355">
    <property type="entry name" value="ZnF_C2H2"/>
    <property type="match status" value="5"/>
</dbReference>
<dbReference type="SUPFAM" id="SSF57667">
    <property type="entry name" value="beta-beta-alpha zinc fingers"/>
    <property type="match status" value="3"/>
</dbReference>
<evidence type="ECO:0000256" key="2">
    <source>
        <dbReference type="ARBA" id="ARBA00010831"/>
    </source>
</evidence>
<feature type="signal peptide" evidence="11">
    <location>
        <begin position="1"/>
        <end position="23"/>
    </location>
</feature>
<comment type="similarity">
    <text evidence="2">Belongs to the GLI C2H2-type zinc-finger protein family.</text>
</comment>